<dbReference type="EMBL" id="PYYB01000001">
    <property type="protein sequence ID" value="PTL58576.1"/>
    <property type="molecule type" value="Genomic_DNA"/>
</dbReference>
<feature type="chain" id="PRO_5015785862" evidence="2">
    <location>
        <begin position="26"/>
        <end position="127"/>
    </location>
</feature>
<evidence type="ECO:0000313" key="3">
    <source>
        <dbReference type="EMBL" id="PTL58576.1"/>
    </source>
</evidence>
<accession>A0A2T4UH39</accession>
<name>A0A2T4UH39_9ACTN</name>
<evidence type="ECO:0000313" key="4">
    <source>
        <dbReference type="Proteomes" id="UP000240739"/>
    </source>
</evidence>
<sequence>MSRSAVLGGALALLGAVGGLGVAQATAPDDDPWRDLGATEVVAAPGPVTVPPAGLPAGRIDVRALARPRRPKRSVASPVQPARGTPSRSAPVTPVQPSPPVVPRPPVVVPRPAPRPAPPSDGPTGVD</sequence>
<dbReference type="Proteomes" id="UP000240739">
    <property type="component" value="Unassembled WGS sequence"/>
</dbReference>
<keyword evidence="2" id="KW-0732">Signal</keyword>
<dbReference type="RefSeq" id="WP_107567014.1">
    <property type="nucleotide sequence ID" value="NZ_PYYB01000001.1"/>
</dbReference>
<reference evidence="3 4" key="1">
    <citation type="submission" date="2018-03" db="EMBL/GenBank/DDBJ databases">
        <title>Aquarubrobacter algicola gen. nov., sp. nov., a novel actinobacterium isolated from shallow eutrophic lake during the end of cyanobacterial harmful algal blooms.</title>
        <authorList>
            <person name="Chun S.J."/>
        </authorList>
    </citation>
    <scope>NUCLEOTIDE SEQUENCE [LARGE SCALE GENOMIC DNA]</scope>
    <source>
        <strain evidence="3 4">Seoho-28</strain>
    </source>
</reference>
<dbReference type="AlphaFoldDB" id="A0A2T4UH39"/>
<keyword evidence="4" id="KW-1185">Reference proteome</keyword>
<proteinExistence type="predicted"/>
<protein>
    <submittedName>
        <fullName evidence="3">Uncharacterized protein</fullName>
    </submittedName>
</protein>
<feature type="compositionally biased region" description="Pro residues" evidence="1">
    <location>
        <begin position="94"/>
        <end position="121"/>
    </location>
</feature>
<organism evidence="3 4">
    <name type="scientific">Paraconexibacter algicola</name>
    <dbReference type="NCBI Taxonomy" id="2133960"/>
    <lineage>
        <taxon>Bacteria</taxon>
        <taxon>Bacillati</taxon>
        <taxon>Actinomycetota</taxon>
        <taxon>Thermoleophilia</taxon>
        <taxon>Solirubrobacterales</taxon>
        <taxon>Paraconexibacteraceae</taxon>
        <taxon>Paraconexibacter</taxon>
    </lineage>
</organism>
<comment type="caution">
    <text evidence="3">The sequence shown here is derived from an EMBL/GenBank/DDBJ whole genome shotgun (WGS) entry which is preliminary data.</text>
</comment>
<gene>
    <name evidence="3" type="ORF">C7Y72_02325</name>
</gene>
<evidence type="ECO:0000256" key="2">
    <source>
        <dbReference type="SAM" id="SignalP"/>
    </source>
</evidence>
<evidence type="ECO:0000256" key="1">
    <source>
        <dbReference type="SAM" id="MobiDB-lite"/>
    </source>
</evidence>
<feature type="region of interest" description="Disordered" evidence="1">
    <location>
        <begin position="64"/>
        <end position="127"/>
    </location>
</feature>
<feature type="signal peptide" evidence="2">
    <location>
        <begin position="1"/>
        <end position="25"/>
    </location>
</feature>